<proteinExistence type="predicted"/>
<keyword evidence="4" id="KW-1185">Reference proteome</keyword>
<accession>A0AA38RY99</accession>
<reference evidence="3" key="1">
    <citation type="submission" date="2022-07" db="EMBL/GenBank/DDBJ databases">
        <title>Fungi with potential for degradation of polypropylene.</title>
        <authorList>
            <person name="Gostincar C."/>
        </authorList>
    </citation>
    <scope>NUCLEOTIDE SEQUENCE</scope>
    <source>
        <strain evidence="3">EXF-13287</strain>
    </source>
</reference>
<dbReference type="PANTHER" id="PTHR12149">
    <property type="entry name" value="FRUCTOSAMINE 3 KINASE-RELATED PROTEIN"/>
    <property type="match status" value="1"/>
</dbReference>
<name>A0AA38RY99_9PEZI</name>
<dbReference type="Pfam" id="PF03881">
    <property type="entry name" value="Fructosamin_kin"/>
    <property type="match status" value="1"/>
</dbReference>
<evidence type="ECO:0000256" key="1">
    <source>
        <dbReference type="ARBA" id="ARBA00011961"/>
    </source>
</evidence>
<dbReference type="Gene3D" id="3.90.1200.10">
    <property type="match status" value="1"/>
</dbReference>
<gene>
    <name evidence="3" type="ORF">NKR19_g5176</name>
</gene>
<dbReference type="GO" id="GO:0102193">
    <property type="term" value="F:protein-ribulosamine 3-kinase activity"/>
    <property type="evidence" value="ECO:0007669"/>
    <property type="project" value="UniProtKB-EC"/>
</dbReference>
<dbReference type="InterPro" id="IPR011009">
    <property type="entry name" value="Kinase-like_dom_sf"/>
</dbReference>
<dbReference type="AlphaFoldDB" id="A0AA38RY99"/>
<protein>
    <recommendedName>
        <fullName evidence="1">protein-ribulosamine 3-kinase</fullName>
        <ecNumber evidence="1">2.7.1.172</ecNumber>
    </recommendedName>
</protein>
<dbReference type="InterPro" id="IPR016477">
    <property type="entry name" value="Fructo-/Ketosamine-3-kinase"/>
</dbReference>
<dbReference type="Proteomes" id="UP001174691">
    <property type="component" value="Unassembled WGS sequence"/>
</dbReference>
<dbReference type="PANTHER" id="PTHR12149:SF8">
    <property type="entry name" value="PROTEIN-RIBULOSAMINE 3-KINASE"/>
    <property type="match status" value="1"/>
</dbReference>
<dbReference type="SUPFAM" id="SSF56112">
    <property type="entry name" value="Protein kinase-like (PK-like)"/>
    <property type="match status" value="1"/>
</dbReference>
<dbReference type="EMBL" id="JANBVN010000069">
    <property type="protein sequence ID" value="KAJ9150623.1"/>
    <property type="molecule type" value="Genomic_DNA"/>
</dbReference>
<comment type="caution">
    <text evidence="3">The sequence shown here is derived from an EMBL/GenBank/DDBJ whole genome shotgun (WGS) entry which is preliminary data.</text>
</comment>
<evidence type="ECO:0000313" key="3">
    <source>
        <dbReference type="EMBL" id="KAJ9150623.1"/>
    </source>
</evidence>
<dbReference type="EC" id="2.7.1.172" evidence="1"/>
<evidence type="ECO:0000313" key="4">
    <source>
        <dbReference type="Proteomes" id="UP001174691"/>
    </source>
</evidence>
<organism evidence="3 4">
    <name type="scientific">Coniochaeta hoffmannii</name>
    <dbReference type="NCBI Taxonomy" id="91930"/>
    <lineage>
        <taxon>Eukaryota</taxon>
        <taxon>Fungi</taxon>
        <taxon>Dikarya</taxon>
        <taxon>Ascomycota</taxon>
        <taxon>Pezizomycotina</taxon>
        <taxon>Sordariomycetes</taxon>
        <taxon>Sordariomycetidae</taxon>
        <taxon>Coniochaetales</taxon>
        <taxon>Coniochaetaceae</taxon>
        <taxon>Coniochaeta</taxon>
    </lineage>
</organism>
<comment type="catalytic activity">
    <reaction evidence="2">
        <text>N(6)-D-ribulosyl-L-lysyl-[protein] + ATP = N(6)-(3-O-phospho-D-ribulosyl)-L-lysyl-[protein] + ADP + H(+)</text>
        <dbReference type="Rhea" id="RHEA:48432"/>
        <dbReference type="Rhea" id="RHEA-COMP:12103"/>
        <dbReference type="Rhea" id="RHEA-COMP:12104"/>
        <dbReference type="ChEBI" id="CHEBI:15378"/>
        <dbReference type="ChEBI" id="CHEBI:30616"/>
        <dbReference type="ChEBI" id="CHEBI:90418"/>
        <dbReference type="ChEBI" id="CHEBI:90420"/>
        <dbReference type="ChEBI" id="CHEBI:456216"/>
        <dbReference type="EC" id="2.7.1.172"/>
    </reaction>
    <physiologicalReaction direction="left-to-right" evidence="2">
        <dbReference type="Rhea" id="RHEA:48433"/>
    </physiologicalReaction>
</comment>
<evidence type="ECO:0000256" key="2">
    <source>
        <dbReference type="ARBA" id="ARBA00048655"/>
    </source>
</evidence>
<sequence length="382" mass="43552">MSLVDSIAHVMTPAEWGKPIDVDEKWIDFVDDNVKSKLPKGSVVESIVPHGASYWTRTAEISTLLPDGTPASYFLKVSQGDNGRNMTAGEYASMSALYGVMPKFVPVPIGCGSYAKDPDIHFFVCELVNMTDEVPEIQAFCKQLAQLHYKGLSPNGKYGFHVPTYKGTIPQFPYWHDTWEESFHHSMKWFVYAEERSQGVDEEMRGLCQGIFDKVIPRLLRPLETGGRTLQPRLIHGDIWAGNCSTNIETNQPVIYDGACLYAHNEMEMAAWRPVRHLIGKQYMKAYFDYFPISAPEEDQDDRNLLYYLRWDLKSSALFSGNLRYRNMAKETMRALIAKFPEGYEGWARERGEEPVQRTYSPTSYDFLKKGTDTVEDPDMAA</sequence>